<sequence>MHILHTALAWLNAAYWLLVLLETVRAMRYMLRLPASGELAEYPLVSVIIAAKEEQQAIAETIRRLRGQSYPHLEIIAVNDRSEDATGRILDELYDASRRPGREEPPLEVIHIGSLPEGWLGKNHALYQGYLKARGEYLLFTDADVSFGEHAVRDAVAFMRREQADHLTLSPDIKARGFWLTAFVRYFFFAFSLYIRPWRANADEDRKHGMGIGAFNMLSRQAYEAIGTHKAIAMRPDDDLQLGLCIKSAGLRQRLASASNCLEVEWYASLSEAVKGLEKNVFSGFQYRFWLAGLAVAGQLALFVGPWIGMWMYGGLGSMLFGFSSLLMAVLYAVHIRSLTGSVGPELMALPLAALLLTYVVFRSVFLTLRRNGIYWRGTFYPLDLLKKMTRR</sequence>
<evidence type="ECO:0000256" key="9">
    <source>
        <dbReference type="ARBA" id="ARBA00038120"/>
    </source>
</evidence>
<dbReference type="Gene3D" id="3.90.550.10">
    <property type="entry name" value="Spore Coat Polysaccharide Biosynthesis Protein SpsA, Chain A"/>
    <property type="match status" value="1"/>
</dbReference>
<comment type="function">
    <text evidence="7">Catalyzes the glycosylation of 4,4'-diaponeurosporenoate, i.e. the esterification of glucose at the C1'' position with the carboxyl group of 4,4'-diaponeurosporenic acid, to form glycosyl-4,4'-diaponeurosporenoate. This is a step in the biosynthesis of staphyloxanthin, an orange pigment present in most staphylococci strains.</text>
</comment>
<protein>
    <recommendedName>
        <fullName evidence="10">4,4'-diaponeurosporenoate glycosyltransferase</fullName>
    </recommendedName>
</protein>
<name>A0A4Q9DXC1_9BACL</name>
<accession>A0A4Q9DXC1</accession>
<feature type="transmembrane region" description="Helical" evidence="11">
    <location>
        <begin position="6"/>
        <end position="24"/>
    </location>
</feature>
<feature type="transmembrane region" description="Helical" evidence="11">
    <location>
        <begin position="316"/>
        <end position="336"/>
    </location>
</feature>
<dbReference type="SUPFAM" id="SSF53448">
    <property type="entry name" value="Nucleotide-diphospho-sugar transferases"/>
    <property type="match status" value="1"/>
</dbReference>
<evidence type="ECO:0000256" key="11">
    <source>
        <dbReference type="SAM" id="Phobius"/>
    </source>
</evidence>
<keyword evidence="5" id="KW-0125">Carotenoid biosynthesis</keyword>
<dbReference type="GO" id="GO:0005886">
    <property type="term" value="C:plasma membrane"/>
    <property type="evidence" value="ECO:0007669"/>
    <property type="project" value="UniProtKB-SubCell"/>
</dbReference>
<evidence type="ECO:0000256" key="4">
    <source>
        <dbReference type="ARBA" id="ARBA00022679"/>
    </source>
</evidence>
<evidence type="ECO:0000256" key="1">
    <source>
        <dbReference type="ARBA" id="ARBA00004236"/>
    </source>
</evidence>
<evidence type="ECO:0000256" key="3">
    <source>
        <dbReference type="ARBA" id="ARBA00022676"/>
    </source>
</evidence>
<evidence type="ECO:0000259" key="12">
    <source>
        <dbReference type="Pfam" id="PF00535"/>
    </source>
</evidence>
<evidence type="ECO:0000256" key="7">
    <source>
        <dbReference type="ARBA" id="ARBA00037281"/>
    </source>
</evidence>
<feature type="transmembrane region" description="Helical" evidence="11">
    <location>
        <begin position="348"/>
        <end position="369"/>
    </location>
</feature>
<comment type="pathway">
    <text evidence="8">Carotenoid biosynthesis; staphyloxanthin biosynthesis; staphyloxanthin from farnesyl diphosphate: step 4/5.</text>
</comment>
<evidence type="ECO:0000256" key="10">
    <source>
        <dbReference type="ARBA" id="ARBA00040345"/>
    </source>
</evidence>
<dbReference type="PANTHER" id="PTHR43646">
    <property type="entry name" value="GLYCOSYLTRANSFERASE"/>
    <property type="match status" value="1"/>
</dbReference>
<comment type="subcellular location">
    <subcellularLocation>
        <location evidence="1">Cell membrane</location>
    </subcellularLocation>
</comment>
<evidence type="ECO:0000256" key="2">
    <source>
        <dbReference type="ARBA" id="ARBA00022475"/>
    </source>
</evidence>
<evidence type="ECO:0000313" key="13">
    <source>
        <dbReference type="EMBL" id="TBL80700.1"/>
    </source>
</evidence>
<feature type="domain" description="Glycosyltransferase 2-like" evidence="12">
    <location>
        <begin position="46"/>
        <end position="226"/>
    </location>
</feature>
<keyword evidence="11" id="KW-1133">Transmembrane helix</keyword>
<organism evidence="13 14">
    <name type="scientific">Paenibacillus thalictri</name>
    <dbReference type="NCBI Taxonomy" id="2527873"/>
    <lineage>
        <taxon>Bacteria</taxon>
        <taxon>Bacillati</taxon>
        <taxon>Bacillota</taxon>
        <taxon>Bacilli</taxon>
        <taxon>Bacillales</taxon>
        <taxon>Paenibacillaceae</taxon>
        <taxon>Paenibacillus</taxon>
    </lineage>
</organism>
<evidence type="ECO:0000313" key="14">
    <source>
        <dbReference type="Proteomes" id="UP000293142"/>
    </source>
</evidence>
<feature type="transmembrane region" description="Helical" evidence="11">
    <location>
        <begin position="289"/>
        <end position="309"/>
    </location>
</feature>
<keyword evidence="4 13" id="KW-0808">Transferase</keyword>
<keyword evidence="11" id="KW-0812">Transmembrane</keyword>
<evidence type="ECO:0000256" key="8">
    <source>
        <dbReference type="ARBA" id="ARBA00037904"/>
    </source>
</evidence>
<dbReference type="InterPro" id="IPR001173">
    <property type="entry name" value="Glyco_trans_2-like"/>
</dbReference>
<proteinExistence type="inferred from homology"/>
<dbReference type="EMBL" id="SIRE01000004">
    <property type="protein sequence ID" value="TBL80700.1"/>
    <property type="molecule type" value="Genomic_DNA"/>
</dbReference>
<gene>
    <name evidence="13" type="ORF">EYB31_05590</name>
</gene>
<dbReference type="OrthoDB" id="9800276at2"/>
<dbReference type="InterPro" id="IPR029044">
    <property type="entry name" value="Nucleotide-diphossugar_trans"/>
</dbReference>
<dbReference type="AlphaFoldDB" id="A0A4Q9DXC1"/>
<evidence type="ECO:0000256" key="6">
    <source>
        <dbReference type="ARBA" id="ARBA00023136"/>
    </source>
</evidence>
<dbReference type="RefSeq" id="WP_131012301.1">
    <property type="nucleotide sequence ID" value="NZ_SIRE01000004.1"/>
</dbReference>
<keyword evidence="6 11" id="KW-0472">Membrane</keyword>
<keyword evidence="2" id="KW-1003">Cell membrane</keyword>
<evidence type="ECO:0000256" key="5">
    <source>
        <dbReference type="ARBA" id="ARBA00022746"/>
    </source>
</evidence>
<keyword evidence="14" id="KW-1185">Reference proteome</keyword>
<reference evidence="13 14" key="1">
    <citation type="submission" date="2019-02" db="EMBL/GenBank/DDBJ databases">
        <title>Paenibacillus sp. nov., isolated from surface-sterilized tissue of Thalictrum simplex L.</title>
        <authorList>
            <person name="Tuo L."/>
        </authorList>
    </citation>
    <scope>NUCLEOTIDE SEQUENCE [LARGE SCALE GENOMIC DNA]</scope>
    <source>
        <strain evidence="13 14">N2SHLJ1</strain>
    </source>
</reference>
<keyword evidence="3" id="KW-0328">Glycosyltransferase</keyword>
<dbReference type="GO" id="GO:0016757">
    <property type="term" value="F:glycosyltransferase activity"/>
    <property type="evidence" value="ECO:0007669"/>
    <property type="project" value="UniProtKB-KW"/>
</dbReference>
<comment type="similarity">
    <text evidence="9">Belongs to the glycosyltransferase 2 family. CrtQ subfamily.</text>
</comment>
<dbReference type="GO" id="GO:0016117">
    <property type="term" value="P:carotenoid biosynthetic process"/>
    <property type="evidence" value="ECO:0007669"/>
    <property type="project" value="UniProtKB-KW"/>
</dbReference>
<dbReference type="Proteomes" id="UP000293142">
    <property type="component" value="Unassembled WGS sequence"/>
</dbReference>
<comment type="caution">
    <text evidence="13">The sequence shown here is derived from an EMBL/GenBank/DDBJ whole genome shotgun (WGS) entry which is preliminary data.</text>
</comment>
<dbReference type="PANTHER" id="PTHR43646:SF2">
    <property type="entry name" value="GLYCOSYLTRANSFERASE 2-LIKE DOMAIN-CONTAINING PROTEIN"/>
    <property type="match status" value="1"/>
</dbReference>
<dbReference type="Pfam" id="PF00535">
    <property type="entry name" value="Glycos_transf_2"/>
    <property type="match status" value="1"/>
</dbReference>